<dbReference type="InterPro" id="IPR050365">
    <property type="entry name" value="TIM50"/>
</dbReference>
<proteinExistence type="inferred from homology"/>
<evidence type="ECO:0000256" key="1">
    <source>
        <dbReference type="RuleBase" id="RU365079"/>
    </source>
</evidence>
<dbReference type="EMBL" id="KV427647">
    <property type="protein sequence ID" value="KZT03035.1"/>
    <property type="molecule type" value="Genomic_DNA"/>
</dbReference>
<evidence type="ECO:0000259" key="3">
    <source>
        <dbReference type="PROSITE" id="PS50969"/>
    </source>
</evidence>
<sequence length="450" mass="49958">MGPQPPFPTPGYLSLTEEACTALSDPSLSRKLLILDLNGTLLHRPDRMHVPKYGPRLRPVHPRPYMAAFRSYLFTPETKSWLDVMVWSSAQPHSVADMVDKCFGEQRGDLVAIWARDTLGLSDDQYNSKVQTLKDLSKPWSQLPALHSSLPFGQGLNAGPSAALRDAPSKSVQVHSALTTLLLDDSPLKAAKQPYNHVCIREYDAKRRALDLESFRKEQDWEQILLTRKQLAEKKNPVDASQTRKPSGGARNVLQEANDEDRLEETDSHKFKKPKFENKRSQLSTAAVEGSTRREGVVDLPLSNTSSEDLRYGDADRPKRQRYRKRQVRIEALAQGLHLQKPEVLYDETLLAVIGILDQVRRQSNVAAWLRAGGLWGPVGRPGPIVGNDGMIVVEPVGSSNAGDAGEISAIAGAAGPMWFEYPATMDSWARRGRRALEGLGIPVEHGMVR</sequence>
<dbReference type="PANTHER" id="PTHR12210">
    <property type="entry name" value="DULLARD PROTEIN PHOSPHATASE"/>
    <property type="match status" value="1"/>
</dbReference>
<keyword evidence="5" id="KW-1185">Reference proteome</keyword>
<gene>
    <name evidence="4" type="ORF">LAESUDRAFT_381728</name>
</gene>
<reference evidence="4 5" key="1">
    <citation type="journal article" date="2016" name="Mol. Biol. Evol.">
        <title>Comparative Genomics of Early-Diverging Mushroom-Forming Fungi Provides Insights into the Origins of Lignocellulose Decay Capabilities.</title>
        <authorList>
            <person name="Nagy L.G."/>
            <person name="Riley R."/>
            <person name="Tritt A."/>
            <person name="Adam C."/>
            <person name="Daum C."/>
            <person name="Floudas D."/>
            <person name="Sun H."/>
            <person name="Yadav J.S."/>
            <person name="Pangilinan J."/>
            <person name="Larsson K.H."/>
            <person name="Matsuura K."/>
            <person name="Barry K."/>
            <person name="Labutti K."/>
            <person name="Kuo R."/>
            <person name="Ohm R.A."/>
            <person name="Bhattacharya S.S."/>
            <person name="Shirouzu T."/>
            <person name="Yoshinaga Y."/>
            <person name="Martin F.M."/>
            <person name="Grigoriev I.V."/>
            <person name="Hibbett D.S."/>
        </authorList>
    </citation>
    <scope>NUCLEOTIDE SEQUENCE [LARGE SCALE GENOMIC DNA]</scope>
    <source>
        <strain evidence="4 5">93-53</strain>
    </source>
</reference>
<keyword evidence="1" id="KW-0813">Transport</keyword>
<dbReference type="InterPro" id="IPR004274">
    <property type="entry name" value="FCP1_dom"/>
</dbReference>
<keyword evidence="1" id="KW-0811">Translocation</keyword>
<feature type="region of interest" description="Disordered" evidence="2">
    <location>
        <begin position="232"/>
        <end position="321"/>
    </location>
</feature>
<dbReference type="GeneID" id="63819283"/>
<evidence type="ECO:0000256" key="2">
    <source>
        <dbReference type="SAM" id="MobiDB-lite"/>
    </source>
</evidence>
<evidence type="ECO:0000313" key="4">
    <source>
        <dbReference type="EMBL" id="KZT03035.1"/>
    </source>
</evidence>
<comment type="subcellular location">
    <subcellularLocation>
        <location evidence="1">Mitochondrion inner membrane</location>
        <topology evidence="1">Single-pass membrane protein</topology>
    </subcellularLocation>
</comment>
<accession>A0A165CLQ7</accession>
<dbReference type="Gene3D" id="3.40.50.1000">
    <property type="entry name" value="HAD superfamily/HAD-like"/>
    <property type="match status" value="1"/>
</dbReference>
<protein>
    <recommendedName>
        <fullName evidence="1">Mitochondrial import inner membrane translocase subunit TIM50</fullName>
    </recommendedName>
</protein>
<dbReference type="AlphaFoldDB" id="A0A165CLQ7"/>
<organism evidence="4 5">
    <name type="scientific">Laetiporus sulphureus 93-53</name>
    <dbReference type="NCBI Taxonomy" id="1314785"/>
    <lineage>
        <taxon>Eukaryota</taxon>
        <taxon>Fungi</taxon>
        <taxon>Dikarya</taxon>
        <taxon>Basidiomycota</taxon>
        <taxon>Agaricomycotina</taxon>
        <taxon>Agaricomycetes</taxon>
        <taxon>Polyporales</taxon>
        <taxon>Laetiporus</taxon>
    </lineage>
</organism>
<dbReference type="InterPro" id="IPR023214">
    <property type="entry name" value="HAD_sf"/>
</dbReference>
<dbReference type="GO" id="GO:0015031">
    <property type="term" value="P:protein transport"/>
    <property type="evidence" value="ECO:0007669"/>
    <property type="project" value="UniProtKB-KW"/>
</dbReference>
<feature type="compositionally biased region" description="Basic and acidic residues" evidence="2">
    <location>
        <begin position="308"/>
        <end position="318"/>
    </location>
</feature>
<dbReference type="Pfam" id="PF03031">
    <property type="entry name" value="NIF"/>
    <property type="match status" value="1"/>
</dbReference>
<dbReference type="STRING" id="1314785.A0A165CLQ7"/>
<evidence type="ECO:0000313" key="5">
    <source>
        <dbReference type="Proteomes" id="UP000076871"/>
    </source>
</evidence>
<dbReference type="SMART" id="SM00577">
    <property type="entry name" value="CPDc"/>
    <property type="match status" value="1"/>
</dbReference>
<keyword evidence="1" id="KW-0653">Protein transport</keyword>
<dbReference type="PROSITE" id="PS50969">
    <property type="entry name" value="FCP1"/>
    <property type="match status" value="1"/>
</dbReference>
<dbReference type="InterPro" id="IPR036412">
    <property type="entry name" value="HAD-like_sf"/>
</dbReference>
<name>A0A165CLQ7_9APHY</name>
<feature type="compositionally biased region" description="Basic and acidic residues" evidence="2">
    <location>
        <begin position="265"/>
        <end position="280"/>
    </location>
</feature>
<dbReference type="SUPFAM" id="SSF56784">
    <property type="entry name" value="HAD-like"/>
    <property type="match status" value="1"/>
</dbReference>
<comment type="function">
    <text evidence="1">Essential component of the TIM23 complex, a complex that mediates the translocation of transit peptide-containing proteins across the mitochondrial inner membrane.</text>
</comment>
<comment type="subunit">
    <text evidence="1">Component of the TIM23 complex.</text>
</comment>
<dbReference type="OrthoDB" id="1711508at2759"/>
<dbReference type="InParanoid" id="A0A165CLQ7"/>
<comment type="similarity">
    <text evidence="1">Belongs to the TIM50 family.</text>
</comment>
<dbReference type="RefSeq" id="XP_040760775.1">
    <property type="nucleotide sequence ID" value="XM_040902252.1"/>
</dbReference>
<keyword evidence="1" id="KW-0809">Transit peptide</keyword>
<dbReference type="GO" id="GO:0005744">
    <property type="term" value="C:TIM23 mitochondrial import inner membrane translocase complex"/>
    <property type="evidence" value="ECO:0007669"/>
    <property type="project" value="UniProtKB-UniRule"/>
</dbReference>
<feature type="domain" description="FCP1 homology" evidence="3">
    <location>
        <begin position="26"/>
        <end position="224"/>
    </location>
</feature>
<keyword evidence="1" id="KW-0496">Mitochondrion</keyword>
<dbReference type="Proteomes" id="UP000076871">
    <property type="component" value="Unassembled WGS sequence"/>
</dbReference>